<comment type="caution">
    <text evidence="3">The sequence shown here is derived from an EMBL/GenBank/DDBJ whole genome shotgun (WGS) entry which is preliminary data.</text>
</comment>
<dbReference type="Pfam" id="PF14129">
    <property type="entry name" value="DUF4296"/>
    <property type="match status" value="1"/>
</dbReference>
<keyword evidence="4" id="KW-1185">Reference proteome</keyword>
<dbReference type="InterPro" id="IPR025381">
    <property type="entry name" value="DUF4296"/>
</dbReference>
<accession>A0A8J8FJK9</accession>
<dbReference type="PROSITE" id="PS51257">
    <property type="entry name" value="PROKAR_LIPOPROTEIN"/>
    <property type="match status" value="1"/>
</dbReference>
<name>A0A8J8FJK9_9BACT</name>
<proteinExistence type="predicted"/>
<feature type="signal peptide" evidence="1">
    <location>
        <begin position="1"/>
        <end position="17"/>
    </location>
</feature>
<protein>
    <submittedName>
        <fullName evidence="3">DUF4296 domain-containing protein</fullName>
    </submittedName>
</protein>
<gene>
    <name evidence="3" type="ORF">GD597_20280</name>
</gene>
<feature type="chain" id="PRO_5035299710" evidence="1">
    <location>
        <begin position="18"/>
        <end position="116"/>
    </location>
</feature>
<dbReference type="RefSeq" id="WP_171609765.1">
    <property type="nucleotide sequence ID" value="NZ_WHPF01000019.1"/>
</dbReference>
<evidence type="ECO:0000313" key="3">
    <source>
        <dbReference type="EMBL" id="NNV57817.1"/>
    </source>
</evidence>
<sequence length="116" mass="13564">MKPFILLLAIISFAACSSDNDIPGDIIGIDKMKVIMWDMIRAGEMAQNNFTTDTAKMAKRSKELFLQVFAIHNITKDEFYNSYHYYESHPDKNKILLDSVSNYSNRRRMDMFNRLQ</sequence>
<evidence type="ECO:0000256" key="1">
    <source>
        <dbReference type="SAM" id="SignalP"/>
    </source>
</evidence>
<dbReference type="AlphaFoldDB" id="A0A8J8FJK9"/>
<dbReference type="EMBL" id="WHPF01000019">
    <property type="protein sequence ID" value="NNV57817.1"/>
    <property type="molecule type" value="Genomic_DNA"/>
</dbReference>
<dbReference type="Proteomes" id="UP000598971">
    <property type="component" value="Unassembled WGS sequence"/>
</dbReference>
<feature type="domain" description="DUF4296" evidence="2">
    <location>
        <begin position="23"/>
        <end position="102"/>
    </location>
</feature>
<keyword evidence="1" id="KW-0732">Signal</keyword>
<reference evidence="3" key="1">
    <citation type="submission" date="2019-10" db="EMBL/GenBank/DDBJ databases">
        <title>Draft genome sequence of Panacibacter sp. KCS-6.</title>
        <authorList>
            <person name="Yim K.J."/>
        </authorList>
    </citation>
    <scope>NUCLEOTIDE SEQUENCE</scope>
    <source>
        <strain evidence="3">KCS-6</strain>
    </source>
</reference>
<evidence type="ECO:0000259" key="2">
    <source>
        <dbReference type="Pfam" id="PF14129"/>
    </source>
</evidence>
<evidence type="ECO:0000313" key="4">
    <source>
        <dbReference type="Proteomes" id="UP000598971"/>
    </source>
</evidence>
<organism evidence="3 4">
    <name type="scientific">Limnovirga soli</name>
    <dbReference type="NCBI Taxonomy" id="2656915"/>
    <lineage>
        <taxon>Bacteria</taxon>
        <taxon>Pseudomonadati</taxon>
        <taxon>Bacteroidota</taxon>
        <taxon>Chitinophagia</taxon>
        <taxon>Chitinophagales</taxon>
        <taxon>Chitinophagaceae</taxon>
        <taxon>Limnovirga</taxon>
    </lineage>
</organism>